<dbReference type="SMART" id="SM00276">
    <property type="entry name" value="GLECT"/>
    <property type="match status" value="1"/>
</dbReference>
<dbReference type="SUPFAM" id="SSF49899">
    <property type="entry name" value="Concanavalin A-like lectins/glucanases"/>
    <property type="match status" value="1"/>
</dbReference>
<reference evidence="4" key="1">
    <citation type="submission" date="2025-08" db="UniProtKB">
        <authorList>
            <consortium name="Ensembl"/>
        </authorList>
    </citation>
    <scope>IDENTIFICATION</scope>
</reference>
<proteinExistence type="predicted"/>
<dbReference type="GO" id="GO:0005615">
    <property type="term" value="C:extracellular space"/>
    <property type="evidence" value="ECO:0007669"/>
    <property type="project" value="TreeGrafter"/>
</dbReference>
<organism evidence="4 5">
    <name type="scientific">Cyprinus carpio</name>
    <name type="common">Common carp</name>
    <dbReference type="NCBI Taxonomy" id="7962"/>
    <lineage>
        <taxon>Eukaryota</taxon>
        <taxon>Metazoa</taxon>
        <taxon>Chordata</taxon>
        <taxon>Craniata</taxon>
        <taxon>Vertebrata</taxon>
        <taxon>Euteleostomi</taxon>
        <taxon>Actinopterygii</taxon>
        <taxon>Neopterygii</taxon>
        <taxon>Teleostei</taxon>
        <taxon>Ostariophysi</taxon>
        <taxon>Cypriniformes</taxon>
        <taxon>Cyprinidae</taxon>
        <taxon>Cyprininae</taxon>
        <taxon>Cyprinus</taxon>
    </lineage>
</organism>
<dbReference type="InterPro" id="IPR013320">
    <property type="entry name" value="ConA-like_dom_sf"/>
</dbReference>
<dbReference type="InterPro" id="IPR001079">
    <property type="entry name" value="Galectin_CRD"/>
</dbReference>
<sequence length="146" mass="16683">MTKQKKKKKRLKNKKKKKYVFTIKDMSFKAGMEMKVTGKTKPGCEQFSINIGHNTDAIALHFNPRFSSNVIVCNSNQGGWGAEHHESCFPFQQGEEFKLSITFNNDTFYIKLPEGTMMSFPNRFGDDVFKHVHVSGDVKITSIKVN</sequence>
<dbReference type="Pfam" id="PF00337">
    <property type="entry name" value="Gal-bind_lectin"/>
    <property type="match status" value="1"/>
</dbReference>
<dbReference type="Gene3D" id="2.60.120.200">
    <property type="match status" value="1"/>
</dbReference>
<dbReference type="SMART" id="SM00908">
    <property type="entry name" value="Gal-bind_lectin"/>
    <property type="match status" value="1"/>
</dbReference>
<dbReference type="GO" id="GO:0016936">
    <property type="term" value="F:galactoside binding"/>
    <property type="evidence" value="ECO:0007669"/>
    <property type="project" value="TreeGrafter"/>
</dbReference>
<evidence type="ECO:0000256" key="2">
    <source>
        <dbReference type="RuleBase" id="RU102079"/>
    </source>
</evidence>
<dbReference type="Proteomes" id="UP000694701">
    <property type="component" value="Unplaced"/>
</dbReference>
<accession>A0A8C2CWJ8</accession>
<keyword evidence="1 2" id="KW-0430">Lectin</keyword>
<feature type="domain" description="Galectin" evidence="3">
    <location>
        <begin position="20"/>
        <end position="146"/>
    </location>
</feature>
<dbReference type="Ensembl" id="ENSCCRT00020019945.1">
    <property type="protein sequence ID" value="ENSCCRP00020018156.1"/>
    <property type="gene ID" value="ENSCCRG00020008638.1"/>
</dbReference>
<evidence type="ECO:0000259" key="3">
    <source>
        <dbReference type="PROSITE" id="PS51304"/>
    </source>
</evidence>
<dbReference type="CDD" id="cd00070">
    <property type="entry name" value="GLECT"/>
    <property type="match status" value="1"/>
</dbReference>
<dbReference type="InterPro" id="IPR044156">
    <property type="entry name" value="Galectin-like"/>
</dbReference>
<dbReference type="GO" id="GO:0043236">
    <property type="term" value="F:laminin binding"/>
    <property type="evidence" value="ECO:0007669"/>
    <property type="project" value="TreeGrafter"/>
</dbReference>
<evidence type="ECO:0000256" key="1">
    <source>
        <dbReference type="ARBA" id="ARBA00022734"/>
    </source>
</evidence>
<protein>
    <recommendedName>
        <fullName evidence="2">Galectin</fullName>
    </recommendedName>
</protein>
<dbReference type="AlphaFoldDB" id="A0A8C2CWJ8"/>
<dbReference type="PANTHER" id="PTHR11346">
    <property type="entry name" value="GALECTIN"/>
    <property type="match status" value="1"/>
</dbReference>
<evidence type="ECO:0000313" key="4">
    <source>
        <dbReference type="Ensembl" id="ENSCCRP00020018156.1"/>
    </source>
</evidence>
<dbReference type="GO" id="GO:0030246">
    <property type="term" value="F:carbohydrate binding"/>
    <property type="evidence" value="ECO:0007669"/>
    <property type="project" value="UniProtKB-UniRule"/>
</dbReference>
<dbReference type="PROSITE" id="PS51304">
    <property type="entry name" value="GALECTIN"/>
    <property type="match status" value="1"/>
</dbReference>
<name>A0A8C2CWJ8_CYPCA</name>
<evidence type="ECO:0000313" key="5">
    <source>
        <dbReference type="Proteomes" id="UP000694701"/>
    </source>
</evidence>
<dbReference type="PANTHER" id="PTHR11346:SF97">
    <property type="entry name" value="GALECTIN-1"/>
    <property type="match status" value="1"/>
</dbReference>
<dbReference type="FunFam" id="2.60.120.200:FF:000021">
    <property type="entry name" value="Galectin"/>
    <property type="match status" value="1"/>
</dbReference>